<dbReference type="CDD" id="cd00769">
    <property type="entry name" value="PheRS_beta_core"/>
    <property type="match status" value="1"/>
</dbReference>
<dbReference type="PROSITE" id="PS51483">
    <property type="entry name" value="B5"/>
    <property type="match status" value="1"/>
</dbReference>
<dbReference type="PROSITE" id="PS51447">
    <property type="entry name" value="FDX_ACB"/>
    <property type="match status" value="1"/>
</dbReference>
<accession>A0A644Y2G3</accession>
<dbReference type="Pfam" id="PF01588">
    <property type="entry name" value="tRNA_bind"/>
    <property type="match status" value="1"/>
</dbReference>
<dbReference type="EMBL" id="VSSQ01003360">
    <property type="protein sequence ID" value="MPM20334.1"/>
    <property type="molecule type" value="Genomic_DNA"/>
</dbReference>
<dbReference type="GO" id="GO:0000287">
    <property type="term" value="F:magnesium ion binding"/>
    <property type="evidence" value="ECO:0007669"/>
    <property type="project" value="InterPro"/>
</dbReference>
<comment type="subunit">
    <text evidence="4">Tetramer of two alpha and two beta subunits.</text>
</comment>
<name>A0A644Y2G3_9ZZZZ</name>
<evidence type="ECO:0000313" key="22">
    <source>
        <dbReference type="EMBL" id="MPM20334.1"/>
    </source>
</evidence>
<dbReference type="InterPro" id="IPR002547">
    <property type="entry name" value="tRNA-bd_dom"/>
</dbReference>
<evidence type="ECO:0000256" key="6">
    <source>
        <dbReference type="ARBA" id="ARBA00017032"/>
    </source>
</evidence>
<organism evidence="22">
    <name type="scientific">bioreactor metagenome</name>
    <dbReference type="NCBI Taxonomy" id="1076179"/>
    <lineage>
        <taxon>unclassified sequences</taxon>
        <taxon>metagenomes</taxon>
        <taxon>ecological metagenomes</taxon>
    </lineage>
</organism>
<dbReference type="InterPro" id="IPR045060">
    <property type="entry name" value="Phe-tRNA-ligase_IIc_bsu"/>
</dbReference>
<dbReference type="HAMAP" id="MF_00283">
    <property type="entry name" value="Phe_tRNA_synth_beta1"/>
    <property type="match status" value="1"/>
</dbReference>
<dbReference type="SUPFAM" id="SSF46955">
    <property type="entry name" value="Putative DNA-binding domain"/>
    <property type="match status" value="1"/>
</dbReference>
<dbReference type="Pfam" id="PF03484">
    <property type="entry name" value="B5"/>
    <property type="match status" value="1"/>
</dbReference>
<dbReference type="SUPFAM" id="SSF54991">
    <property type="entry name" value="Anticodon-binding domain of PheRS"/>
    <property type="match status" value="1"/>
</dbReference>
<evidence type="ECO:0000259" key="21">
    <source>
        <dbReference type="PROSITE" id="PS51483"/>
    </source>
</evidence>
<feature type="domain" description="B5" evidence="21">
    <location>
        <begin position="406"/>
        <end position="485"/>
    </location>
</feature>
<proteinExistence type="inferred from homology"/>
<keyword evidence="15" id="KW-0648">Protein biosynthesis</keyword>
<dbReference type="InterPro" id="IPR005121">
    <property type="entry name" value="Fdx_antiC-bd"/>
</dbReference>
<evidence type="ECO:0000256" key="3">
    <source>
        <dbReference type="ARBA" id="ARBA00008653"/>
    </source>
</evidence>
<feature type="domain" description="FDX-ACB" evidence="20">
    <location>
        <begin position="704"/>
        <end position="797"/>
    </location>
</feature>
<evidence type="ECO:0000256" key="13">
    <source>
        <dbReference type="ARBA" id="ARBA00022842"/>
    </source>
</evidence>
<dbReference type="InterPro" id="IPR033714">
    <property type="entry name" value="tRNA_bind_bactPheRS"/>
</dbReference>
<evidence type="ECO:0000256" key="5">
    <source>
        <dbReference type="ARBA" id="ARBA00012814"/>
    </source>
</evidence>
<dbReference type="GO" id="GO:0000049">
    <property type="term" value="F:tRNA binding"/>
    <property type="evidence" value="ECO:0007669"/>
    <property type="project" value="UniProtKB-KW"/>
</dbReference>
<dbReference type="GO" id="GO:0004826">
    <property type="term" value="F:phenylalanine-tRNA ligase activity"/>
    <property type="evidence" value="ECO:0007669"/>
    <property type="project" value="UniProtKB-EC"/>
</dbReference>
<evidence type="ECO:0000256" key="12">
    <source>
        <dbReference type="ARBA" id="ARBA00022840"/>
    </source>
</evidence>
<gene>
    <name evidence="22" type="primary">pheT_23</name>
    <name evidence="22" type="ORF">SDC9_66763</name>
</gene>
<dbReference type="EC" id="6.1.1.20" evidence="5"/>
<evidence type="ECO:0000256" key="9">
    <source>
        <dbReference type="ARBA" id="ARBA00022598"/>
    </source>
</evidence>
<comment type="catalytic activity">
    <reaction evidence="18">
        <text>tRNA(Phe) + L-phenylalanine + ATP = L-phenylalanyl-tRNA(Phe) + AMP + diphosphate + H(+)</text>
        <dbReference type="Rhea" id="RHEA:19413"/>
        <dbReference type="Rhea" id="RHEA-COMP:9668"/>
        <dbReference type="Rhea" id="RHEA-COMP:9699"/>
        <dbReference type="ChEBI" id="CHEBI:15378"/>
        <dbReference type="ChEBI" id="CHEBI:30616"/>
        <dbReference type="ChEBI" id="CHEBI:33019"/>
        <dbReference type="ChEBI" id="CHEBI:58095"/>
        <dbReference type="ChEBI" id="CHEBI:78442"/>
        <dbReference type="ChEBI" id="CHEBI:78531"/>
        <dbReference type="ChEBI" id="CHEBI:456215"/>
        <dbReference type="EC" id="6.1.1.20"/>
    </reaction>
</comment>
<dbReference type="SMART" id="SM00873">
    <property type="entry name" value="B3_4"/>
    <property type="match status" value="1"/>
</dbReference>
<dbReference type="PROSITE" id="PS50886">
    <property type="entry name" value="TRBD"/>
    <property type="match status" value="1"/>
</dbReference>
<comment type="caution">
    <text evidence="22">The sequence shown here is derived from an EMBL/GenBank/DDBJ whole genome shotgun (WGS) entry which is preliminary data.</text>
</comment>
<dbReference type="SMART" id="SM00896">
    <property type="entry name" value="FDX-ACB"/>
    <property type="match status" value="1"/>
</dbReference>
<dbReference type="Gene3D" id="3.30.930.10">
    <property type="entry name" value="Bira Bifunctional Protein, Domain 2"/>
    <property type="match status" value="1"/>
</dbReference>
<dbReference type="InterPro" id="IPR009061">
    <property type="entry name" value="DNA-bd_dom_put_sf"/>
</dbReference>
<dbReference type="InterPro" id="IPR041616">
    <property type="entry name" value="PheRS_beta_core"/>
</dbReference>
<feature type="domain" description="TRNA-binding" evidence="19">
    <location>
        <begin position="39"/>
        <end position="152"/>
    </location>
</feature>
<evidence type="ECO:0000256" key="8">
    <source>
        <dbReference type="ARBA" id="ARBA00022555"/>
    </source>
</evidence>
<dbReference type="InterPro" id="IPR005147">
    <property type="entry name" value="tRNA_synthase_B5-dom"/>
</dbReference>
<dbReference type="Pfam" id="PF17759">
    <property type="entry name" value="tRNA_synthFbeta"/>
    <property type="match status" value="1"/>
</dbReference>
<dbReference type="PANTHER" id="PTHR10947:SF0">
    <property type="entry name" value="PHENYLALANINE--TRNA LIGASE BETA SUBUNIT"/>
    <property type="match status" value="1"/>
</dbReference>
<evidence type="ECO:0000256" key="4">
    <source>
        <dbReference type="ARBA" id="ARBA00011209"/>
    </source>
</evidence>
<dbReference type="FunFam" id="3.50.40.10:FF:000001">
    <property type="entry name" value="Phenylalanine--tRNA ligase beta subunit"/>
    <property type="match status" value="1"/>
</dbReference>
<keyword evidence="7" id="KW-0963">Cytoplasm</keyword>
<dbReference type="GO" id="GO:0005524">
    <property type="term" value="F:ATP binding"/>
    <property type="evidence" value="ECO:0007669"/>
    <property type="project" value="UniProtKB-KW"/>
</dbReference>
<evidence type="ECO:0000256" key="7">
    <source>
        <dbReference type="ARBA" id="ARBA00022490"/>
    </source>
</evidence>
<keyword evidence="10" id="KW-0479">Metal-binding</keyword>
<dbReference type="SUPFAM" id="SSF56037">
    <property type="entry name" value="PheT/TilS domain"/>
    <property type="match status" value="1"/>
</dbReference>
<dbReference type="FunFam" id="3.30.70.380:FF:000001">
    <property type="entry name" value="Phenylalanine--tRNA ligase beta subunit"/>
    <property type="match status" value="1"/>
</dbReference>
<keyword evidence="13" id="KW-0460">Magnesium</keyword>
<dbReference type="Gene3D" id="3.30.70.380">
    <property type="entry name" value="Ferrodoxin-fold anticodon-binding domain"/>
    <property type="match status" value="1"/>
</dbReference>
<dbReference type="AlphaFoldDB" id="A0A644Y2G3"/>
<dbReference type="InterPro" id="IPR004532">
    <property type="entry name" value="Phe-tRNA-ligase_IIc_bsu_bact"/>
</dbReference>
<keyword evidence="9 22" id="KW-0436">Ligase</keyword>
<dbReference type="InterPro" id="IPR036690">
    <property type="entry name" value="Fdx_antiC-bd_sf"/>
</dbReference>
<dbReference type="InterPro" id="IPR045864">
    <property type="entry name" value="aa-tRNA-synth_II/BPL/LPL"/>
</dbReference>
<evidence type="ECO:0000256" key="17">
    <source>
        <dbReference type="ARBA" id="ARBA00033189"/>
    </source>
</evidence>
<dbReference type="GO" id="GO:0006432">
    <property type="term" value="P:phenylalanyl-tRNA aminoacylation"/>
    <property type="evidence" value="ECO:0007669"/>
    <property type="project" value="InterPro"/>
</dbReference>
<comment type="cofactor">
    <cofactor evidence="1">
        <name>Mg(2+)</name>
        <dbReference type="ChEBI" id="CHEBI:18420"/>
    </cofactor>
</comment>
<dbReference type="InterPro" id="IPR012340">
    <property type="entry name" value="NA-bd_OB-fold"/>
</dbReference>
<sequence length="798" mass="87370">MKLPKKWLCEYVNFNVSDEEFVEKMMWRGFELAGIEKELPGVEGVIVGRVLSVVKHDNSDHLHICQVDTGIETLTIVTGASNVVDGALVPVAVVGSKLGDREMQAVNMRGVMSYGMLCSGSELGLTEADYPGAGEHGILLLKEEHPLGQSIDAALGFDDVIFEFDLTPNRPDCISILGMCREAAAALGQAFREPKIAPVKGAGNAADYARVTVENYDLCPRYTARVIKDIKIEPSPLWMQKKLRSVGMRPINNIVDITNYVLVEYGHPMHAFDLACISGSHIVVRTAHQGEVVTTLDNKERPVTPEMLLIADEQRGVGIAGVMGGLNSEITESTKALLFESAVFKGSNIRATARKLRHVTDAASRFIKGVEPVNAELALERAVELVAELGAGTVVGEMIDVYRETPVEHKVAVSVSHINALLALDLSAGQMADMLSTIAIQAEPCAEGLLVTIPHFRTDIEDGIEADWDVAEEIGRIYGYYNIKPTLMRGDTFRGRIDKLFLLDDEIKDTLVALGLYEMYNYNFTSPSVFDSLLLPTDSELRKAVRILNPFGEDQSLMRTTLIPGMLDSLVRNSNRKSGQSRFFEVGNVHIDLGGELPEERKTIGIVLGGENESFYTLKGVVEELFRVLGLNNCVYQKSTAPYLQPGRAADVSAPDGTRLGTFGELHPDVANTFKTDGRVYVAELRFSAIAESRTKQKRFVPLPRFPAAERDLAVVVDSTTESASLKRVIESAPSGVLVEEVRLFDTYAGIGIPAGKKSLAFTFMLRAEDHTLSDEEIKKAMEAIIEVLKKANAPLRA</sequence>
<keyword evidence="8" id="KW-0820">tRNA-binding</keyword>
<keyword evidence="14" id="KW-0694">RNA-binding</keyword>
<evidence type="ECO:0000256" key="14">
    <source>
        <dbReference type="ARBA" id="ARBA00022884"/>
    </source>
</evidence>
<keyword evidence="16" id="KW-0030">Aminoacyl-tRNA synthetase</keyword>
<keyword evidence="11" id="KW-0547">Nucleotide-binding</keyword>
<evidence type="ECO:0000256" key="16">
    <source>
        <dbReference type="ARBA" id="ARBA00023146"/>
    </source>
</evidence>
<keyword evidence="12" id="KW-0067">ATP-binding</keyword>
<dbReference type="Gene3D" id="3.50.40.10">
    <property type="entry name" value="Phenylalanyl-trna Synthetase, Chain B, domain 3"/>
    <property type="match status" value="1"/>
</dbReference>
<evidence type="ECO:0000256" key="10">
    <source>
        <dbReference type="ARBA" id="ARBA00022723"/>
    </source>
</evidence>
<dbReference type="Gene3D" id="2.40.50.140">
    <property type="entry name" value="Nucleic acid-binding proteins"/>
    <property type="match status" value="1"/>
</dbReference>
<evidence type="ECO:0000256" key="15">
    <source>
        <dbReference type="ARBA" id="ARBA00022917"/>
    </source>
</evidence>
<comment type="subcellular location">
    <subcellularLocation>
        <location evidence="2">Cytoplasm</location>
    </subcellularLocation>
</comment>
<dbReference type="SUPFAM" id="SSF50249">
    <property type="entry name" value="Nucleic acid-binding proteins"/>
    <property type="match status" value="1"/>
</dbReference>
<dbReference type="CDD" id="cd02796">
    <property type="entry name" value="tRNA_bind_bactPheRS"/>
    <property type="match status" value="1"/>
</dbReference>
<evidence type="ECO:0000256" key="2">
    <source>
        <dbReference type="ARBA" id="ARBA00004496"/>
    </source>
</evidence>
<dbReference type="Gene3D" id="3.30.56.10">
    <property type="match status" value="2"/>
</dbReference>
<dbReference type="SMART" id="SM00874">
    <property type="entry name" value="B5"/>
    <property type="match status" value="1"/>
</dbReference>
<dbReference type="Pfam" id="PF03147">
    <property type="entry name" value="FDX-ACB"/>
    <property type="match status" value="1"/>
</dbReference>
<evidence type="ECO:0000256" key="11">
    <source>
        <dbReference type="ARBA" id="ARBA00022741"/>
    </source>
</evidence>
<evidence type="ECO:0000259" key="19">
    <source>
        <dbReference type="PROSITE" id="PS50886"/>
    </source>
</evidence>
<dbReference type="SUPFAM" id="SSF55681">
    <property type="entry name" value="Class II aaRS and biotin synthetases"/>
    <property type="match status" value="1"/>
</dbReference>
<evidence type="ECO:0000256" key="1">
    <source>
        <dbReference type="ARBA" id="ARBA00001946"/>
    </source>
</evidence>
<dbReference type="NCBIfam" id="TIGR00472">
    <property type="entry name" value="pheT_bact"/>
    <property type="match status" value="1"/>
</dbReference>
<dbReference type="InterPro" id="IPR020825">
    <property type="entry name" value="Phe-tRNA_synthase-like_B3/B4"/>
</dbReference>
<evidence type="ECO:0000259" key="20">
    <source>
        <dbReference type="PROSITE" id="PS51447"/>
    </source>
</evidence>
<dbReference type="GO" id="GO:0009328">
    <property type="term" value="C:phenylalanine-tRNA ligase complex"/>
    <property type="evidence" value="ECO:0007669"/>
    <property type="project" value="TreeGrafter"/>
</dbReference>
<dbReference type="Pfam" id="PF03483">
    <property type="entry name" value="B3_4"/>
    <property type="match status" value="1"/>
</dbReference>
<reference evidence="22" key="1">
    <citation type="submission" date="2019-08" db="EMBL/GenBank/DDBJ databases">
        <authorList>
            <person name="Kucharzyk K."/>
            <person name="Murdoch R.W."/>
            <person name="Higgins S."/>
            <person name="Loffler F."/>
        </authorList>
    </citation>
    <scope>NUCLEOTIDE SEQUENCE</scope>
</reference>
<comment type="similarity">
    <text evidence="3">Belongs to the phenylalanyl-tRNA synthetase beta subunit family. Type 1 subfamily.</text>
</comment>
<dbReference type="InterPro" id="IPR005146">
    <property type="entry name" value="B3/B4_tRNA-bd"/>
</dbReference>
<dbReference type="PANTHER" id="PTHR10947">
    <property type="entry name" value="PHENYLALANYL-TRNA SYNTHETASE BETA CHAIN AND LEUCINE-RICH REPEAT-CONTAINING PROTEIN 47"/>
    <property type="match status" value="1"/>
</dbReference>
<protein>
    <recommendedName>
        <fullName evidence="6">Phenylalanine--tRNA ligase beta subunit</fullName>
        <ecNumber evidence="5">6.1.1.20</ecNumber>
    </recommendedName>
    <alternativeName>
        <fullName evidence="17">Phenylalanyl-tRNA synthetase beta subunit</fullName>
    </alternativeName>
</protein>
<evidence type="ECO:0000256" key="18">
    <source>
        <dbReference type="ARBA" id="ARBA00049255"/>
    </source>
</evidence>